<accession>A0A1U7WID8</accession>
<keyword evidence="3" id="KW-0812">Transmembrane</keyword>
<dbReference type="Gene3D" id="3.80.10.10">
    <property type="entry name" value="Ribonuclease Inhibitor"/>
    <property type="match status" value="1"/>
</dbReference>
<evidence type="ECO:0000259" key="9">
    <source>
        <dbReference type="Pfam" id="PF08263"/>
    </source>
</evidence>
<gene>
    <name evidence="11" type="primary">LOC104228318</name>
</gene>
<dbReference type="InterPro" id="IPR001611">
    <property type="entry name" value="Leu-rich_rpt"/>
</dbReference>
<evidence type="ECO:0000256" key="7">
    <source>
        <dbReference type="ARBA" id="ARBA00023136"/>
    </source>
</evidence>
<keyword evidence="2" id="KW-0433">Leucine-rich repeat</keyword>
<dbReference type="RefSeq" id="XP_009779707.1">
    <property type="nucleotide sequence ID" value="XM_009781405.1"/>
</dbReference>
<sequence length="225" mass="25478">MPKRVEKLVKKVNMSKMEYWWLLIILFLANGQWCCLGCWKEERSALLQLKANINYIGSGGFLSSWMANETSDCCRWLGVVCSNSTRRITELSITVSEKDMNDTLPLFNASLFLPFRDIRALLLPGNSFVGWADTEGFEKLKQLRKLEKLDLSGNLFNRSIFLSLSQLSSLKSLNLKDYNIGSGFERLSGLNKLEILDLSDNTLNDENVLSALGKLIITLEKPSLI</sequence>
<evidence type="ECO:0000256" key="5">
    <source>
        <dbReference type="ARBA" id="ARBA00022737"/>
    </source>
</evidence>
<dbReference type="SUPFAM" id="SSF52058">
    <property type="entry name" value="L domain-like"/>
    <property type="match status" value="1"/>
</dbReference>
<evidence type="ECO:0000313" key="10">
    <source>
        <dbReference type="Proteomes" id="UP000189701"/>
    </source>
</evidence>
<keyword evidence="4" id="KW-0732">Signal</keyword>
<dbReference type="GO" id="GO:0016020">
    <property type="term" value="C:membrane"/>
    <property type="evidence" value="ECO:0007669"/>
    <property type="project" value="UniProtKB-SubCell"/>
</dbReference>
<name>A0A1U7WID8_NICSY</name>
<dbReference type="PANTHER" id="PTHR48063">
    <property type="entry name" value="LRR RECEPTOR-LIKE KINASE"/>
    <property type="match status" value="1"/>
</dbReference>
<protein>
    <submittedName>
        <fullName evidence="11">LRR receptor-like serine/threonine-protein kinase ERECTA isoform X2</fullName>
    </submittedName>
</protein>
<reference evidence="10" key="1">
    <citation type="journal article" date="2013" name="Genome Biol.">
        <title>Reference genomes and transcriptomes of Nicotiana sylvestris and Nicotiana tomentosiformis.</title>
        <authorList>
            <person name="Sierro N."/>
            <person name="Battey J.N."/>
            <person name="Ouadi S."/>
            <person name="Bovet L."/>
            <person name="Goepfert S."/>
            <person name="Bakaher N."/>
            <person name="Peitsch M.C."/>
            <person name="Ivanov N.V."/>
        </authorList>
    </citation>
    <scope>NUCLEOTIDE SEQUENCE [LARGE SCALE GENOMIC DNA]</scope>
</reference>
<evidence type="ECO:0000256" key="6">
    <source>
        <dbReference type="ARBA" id="ARBA00022989"/>
    </source>
</evidence>
<keyword evidence="8" id="KW-0325">Glycoprotein</keyword>
<reference evidence="11" key="2">
    <citation type="submission" date="2025-08" db="UniProtKB">
        <authorList>
            <consortium name="RefSeq"/>
        </authorList>
    </citation>
    <scope>IDENTIFICATION</scope>
    <source>
        <tissue evidence="11">Leaf</tissue>
    </source>
</reference>
<evidence type="ECO:0000256" key="1">
    <source>
        <dbReference type="ARBA" id="ARBA00004479"/>
    </source>
</evidence>
<dbReference type="InterPro" id="IPR046956">
    <property type="entry name" value="RLP23-like"/>
</dbReference>
<keyword evidence="10" id="KW-1185">Reference proteome</keyword>
<evidence type="ECO:0000256" key="2">
    <source>
        <dbReference type="ARBA" id="ARBA00022614"/>
    </source>
</evidence>
<comment type="subcellular location">
    <subcellularLocation>
        <location evidence="1">Membrane</location>
        <topology evidence="1">Single-pass type I membrane protein</topology>
    </subcellularLocation>
</comment>
<evidence type="ECO:0000313" key="11">
    <source>
        <dbReference type="RefSeq" id="XP_009779707.1"/>
    </source>
</evidence>
<feature type="domain" description="Leucine-rich repeat-containing N-terminal plant-type" evidence="9">
    <location>
        <begin position="41"/>
        <end position="82"/>
    </location>
</feature>
<dbReference type="PROSITE" id="PS51450">
    <property type="entry name" value="LRR"/>
    <property type="match status" value="1"/>
</dbReference>
<dbReference type="Pfam" id="PF08263">
    <property type="entry name" value="LRRNT_2"/>
    <property type="match status" value="1"/>
</dbReference>
<evidence type="ECO:0000256" key="8">
    <source>
        <dbReference type="ARBA" id="ARBA00023180"/>
    </source>
</evidence>
<dbReference type="PANTHER" id="PTHR48063:SF81">
    <property type="entry name" value="LEUCINE-RICH REPEAT-CONTAINING N-TERMINAL PLANT-TYPE DOMAIN-CONTAINING PROTEIN"/>
    <property type="match status" value="1"/>
</dbReference>
<evidence type="ECO:0000256" key="4">
    <source>
        <dbReference type="ARBA" id="ARBA00022729"/>
    </source>
</evidence>
<keyword evidence="5" id="KW-0677">Repeat</keyword>
<organism evidence="10 11">
    <name type="scientific">Nicotiana sylvestris</name>
    <name type="common">Wood tobacco</name>
    <name type="synonym">South American tobacco</name>
    <dbReference type="NCBI Taxonomy" id="4096"/>
    <lineage>
        <taxon>Eukaryota</taxon>
        <taxon>Viridiplantae</taxon>
        <taxon>Streptophyta</taxon>
        <taxon>Embryophyta</taxon>
        <taxon>Tracheophyta</taxon>
        <taxon>Spermatophyta</taxon>
        <taxon>Magnoliopsida</taxon>
        <taxon>eudicotyledons</taxon>
        <taxon>Gunneridae</taxon>
        <taxon>Pentapetalae</taxon>
        <taxon>asterids</taxon>
        <taxon>lamiids</taxon>
        <taxon>Solanales</taxon>
        <taxon>Solanaceae</taxon>
        <taxon>Nicotianoideae</taxon>
        <taxon>Nicotianeae</taxon>
        <taxon>Nicotiana</taxon>
    </lineage>
</organism>
<dbReference type="InterPro" id="IPR013210">
    <property type="entry name" value="LRR_N_plant-typ"/>
</dbReference>
<dbReference type="Proteomes" id="UP000189701">
    <property type="component" value="Unplaced"/>
</dbReference>
<dbReference type="InterPro" id="IPR032675">
    <property type="entry name" value="LRR_dom_sf"/>
</dbReference>
<keyword evidence="6" id="KW-1133">Transmembrane helix</keyword>
<evidence type="ECO:0000256" key="3">
    <source>
        <dbReference type="ARBA" id="ARBA00022692"/>
    </source>
</evidence>
<proteinExistence type="predicted"/>
<dbReference type="AlphaFoldDB" id="A0A1U7WID8"/>
<keyword evidence="7" id="KW-0472">Membrane</keyword>